<reference evidence="3" key="1">
    <citation type="submission" date="2022-07" db="EMBL/GenBank/DDBJ databases">
        <title>Phylogenomic reconstructions and comparative analyses of Kickxellomycotina fungi.</title>
        <authorList>
            <person name="Reynolds N.K."/>
            <person name="Stajich J.E."/>
            <person name="Barry K."/>
            <person name="Grigoriev I.V."/>
            <person name="Crous P."/>
            <person name="Smith M.E."/>
        </authorList>
    </citation>
    <scope>NUCLEOTIDE SEQUENCE</scope>
    <source>
        <strain evidence="3">RSA 567</strain>
    </source>
</reference>
<evidence type="ECO:0000313" key="3">
    <source>
        <dbReference type="EMBL" id="KAJ1974157.1"/>
    </source>
</evidence>
<proteinExistence type="predicted"/>
<organism evidence="3 4">
    <name type="scientific">Dimargaris verticillata</name>
    <dbReference type="NCBI Taxonomy" id="2761393"/>
    <lineage>
        <taxon>Eukaryota</taxon>
        <taxon>Fungi</taxon>
        <taxon>Fungi incertae sedis</taxon>
        <taxon>Zoopagomycota</taxon>
        <taxon>Kickxellomycotina</taxon>
        <taxon>Dimargaritomycetes</taxon>
        <taxon>Dimargaritales</taxon>
        <taxon>Dimargaritaceae</taxon>
        <taxon>Dimargaris</taxon>
    </lineage>
</organism>
<evidence type="ECO:0000256" key="1">
    <source>
        <dbReference type="SAM" id="MobiDB-lite"/>
    </source>
</evidence>
<feature type="compositionally biased region" description="Polar residues" evidence="1">
    <location>
        <begin position="53"/>
        <end position="77"/>
    </location>
</feature>
<feature type="compositionally biased region" description="Low complexity" evidence="1">
    <location>
        <begin position="108"/>
        <end position="125"/>
    </location>
</feature>
<dbReference type="OrthoDB" id="10538351at2759"/>
<evidence type="ECO:0000256" key="2">
    <source>
        <dbReference type="SAM" id="SignalP"/>
    </source>
</evidence>
<keyword evidence="2" id="KW-0732">Signal</keyword>
<feature type="chain" id="PRO_5040751263" evidence="2">
    <location>
        <begin position="28"/>
        <end position="233"/>
    </location>
</feature>
<dbReference type="AlphaFoldDB" id="A0A9W8AY33"/>
<feature type="signal peptide" evidence="2">
    <location>
        <begin position="1"/>
        <end position="27"/>
    </location>
</feature>
<feature type="region of interest" description="Disordered" evidence="1">
    <location>
        <begin position="42"/>
        <end position="81"/>
    </location>
</feature>
<comment type="caution">
    <text evidence="3">The sequence shown here is derived from an EMBL/GenBank/DDBJ whole genome shotgun (WGS) entry which is preliminary data.</text>
</comment>
<feature type="compositionally biased region" description="Polar residues" evidence="1">
    <location>
        <begin position="136"/>
        <end position="150"/>
    </location>
</feature>
<feature type="region of interest" description="Disordered" evidence="1">
    <location>
        <begin position="106"/>
        <end position="151"/>
    </location>
</feature>
<protein>
    <submittedName>
        <fullName evidence="3">Uncharacterized protein</fullName>
    </submittedName>
</protein>
<keyword evidence="4" id="KW-1185">Reference proteome</keyword>
<dbReference type="Proteomes" id="UP001151582">
    <property type="component" value="Unassembled WGS sequence"/>
</dbReference>
<evidence type="ECO:0000313" key="4">
    <source>
        <dbReference type="Proteomes" id="UP001151582"/>
    </source>
</evidence>
<name>A0A9W8AY33_9FUNG</name>
<sequence length="233" mass="25145">MSISPSWYAVCWLLWVTLATQLTIVPAFPVLNDAPQTLQPLHVPGAYPEEGSQLYNPESLPNPNDLPTTNGTPQPSVDATGANLPGLAQYFPMVGQLSQLVSGGAVGGSNAASTLTETPDTTITPPAGPLTDTEPAWTSGSTDSLRTPGNPSIEAKVASVTLDHLRPGHRGHDEDFEIFSVQTKLAPVLAAESTFPQPPSRWSRYYQTVQNKSYLPNWLKSTLLYPVPNQHRY</sequence>
<gene>
    <name evidence="3" type="ORF">H4R34_004822</name>
</gene>
<accession>A0A9W8AY33</accession>
<dbReference type="EMBL" id="JANBQB010000695">
    <property type="protein sequence ID" value="KAJ1974157.1"/>
    <property type="molecule type" value="Genomic_DNA"/>
</dbReference>